<proteinExistence type="predicted"/>
<dbReference type="GeneID" id="67009347"/>
<accession>A0A9P3EXA7</accession>
<dbReference type="RefSeq" id="XP_043162510.1">
    <property type="nucleotide sequence ID" value="XM_043306575.1"/>
</dbReference>
<gene>
    <name evidence="1" type="ORF">Asppvi_010737</name>
</gene>
<comment type="caution">
    <text evidence="1">The sequence shown here is derived from an EMBL/GenBank/DDBJ whole genome shotgun (WGS) entry which is preliminary data.</text>
</comment>
<dbReference type="OrthoDB" id="3792344at2759"/>
<organism evidence="1 2">
    <name type="scientific">Aspergillus pseudoviridinutans</name>
    <dbReference type="NCBI Taxonomy" id="1517512"/>
    <lineage>
        <taxon>Eukaryota</taxon>
        <taxon>Fungi</taxon>
        <taxon>Dikarya</taxon>
        <taxon>Ascomycota</taxon>
        <taxon>Pezizomycotina</taxon>
        <taxon>Eurotiomycetes</taxon>
        <taxon>Eurotiomycetidae</taxon>
        <taxon>Eurotiales</taxon>
        <taxon>Aspergillaceae</taxon>
        <taxon>Aspergillus</taxon>
        <taxon>Aspergillus subgen. Fumigati</taxon>
    </lineage>
</organism>
<name>A0A9P3EXA7_9EURO</name>
<sequence length="474" mass="56015">MPDKSYFVYSYFYRIEKWTLEEIKAYFEGQPPEYQIKLTAYQWKTRLDKLKIFKKLSLEEKIYIRAKLAERKGTWSRLFFVGHVLFENPDIETLCKRIGHFDGDTDPPGRREVVFIDLPFDFDRLMQPYEFRNFQLLLFNARIHFEDSFARGIWAPDHRGLYGRSPTLQLELKKLSRQHNLIFDALKKFKVRDEPSAQALLQTARSSYGEIVNNTHHRQFHDILAILFMLHRAGKYEFQKSMRDNLLALARILLPENDPRRGMFECLEQLRLDEIGQYYSAFNTYCRHLWGQKAGDDYRAYYSYHQASFPRVPQCGFYSIYEGKSIYQIQSILTWFDTSLGMYSPETSCLWLTALNYLWHEGKTQDLISVGRLLCQRIVLLGPRRRLESQQLNLDGSVARFLLARAEEAEGDLDCAKYNYQYAVDLRNEIIPSETWDPIRVASLERLLLLPLSLGDTSAWECWDAMLKRMYNSA</sequence>
<keyword evidence="2" id="KW-1185">Reference proteome</keyword>
<evidence type="ECO:0000313" key="1">
    <source>
        <dbReference type="EMBL" id="GIJ91764.1"/>
    </source>
</evidence>
<reference evidence="1 2" key="1">
    <citation type="submission" date="2018-10" db="EMBL/GenBank/DDBJ databases">
        <title>Pan-genome distribution and transcriptional activeness of fungal secondary metabolism genes in Aspergillus section Fumigati.</title>
        <authorList>
            <person name="Takahashi H."/>
            <person name="Umemura M."/>
            <person name="Ninomiya A."/>
            <person name="Kusuya Y."/>
            <person name="Urayama S."/>
            <person name="Shimizu M."/>
            <person name="Watanabe A."/>
            <person name="Kamei K."/>
            <person name="Yaguchi T."/>
            <person name="Hagiwara D."/>
        </authorList>
    </citation>
    <scope>NUCLEOTIDE SEQUENCE [LARGE SCALE GENOMIC DNA]</scope>
    <source>
        <strain evidence="1 2">IFM 55266</strain>
    </source>
</reference>
<dbReference type="AlphaFoldDB" id="A0A9P3EXA7"/>
<evidence type="ECO:0000313" key="2">
    <source>
        <dbReference type="Proteomes" id="UP001043456"/>
    </source>
</evidence>
<dbReference type="EMBL" id="BHVY01000008">
    <property type="protein sequence ID" value="GIJ91764.1"/>
    <property type="molecule type" value="Genomic_DNA"/>
</dbReference>
<dbReference type="Proteomes" id="UP001043456">
    <property type="component" value="Unassembled WGS sequence"/>
</dbReference>
<protein>
    <submittedName>
        <fullName evidence="1">Uncharacterized protein</fullName>
    </submittedName>
</protein>